<dbReference type="AlphaFoldDB" id="A0A5N1J1B2"/>
<evidence type="ECO:0000256" key="1">
    <source>
        <dbReference type="SAM" id="SignalP"/>
    </source>
</evidence>
<dbReference type="Proteomes" id="UP000326570">
    <property type="component" value="Unassembled WGS sequence"/>
</dbReference>
<proteinExistence type="predicted"/>
<name>A0A5N1J1B2_9BACT</name>
<keyword evidence="3" id="KW-1185">Reference proteome</keyword>
<organism evidence="2 3">
    <name type="scientific">Adhaeribacter soli</name>
    <dbReference type="NCBI Taxonomy" id="2607655"/>
    <lineage>
        <taxon>Bacteria</taxon>
        <taxon>Pseudomonadati</taxon>
        <taxon>Bacteroidota</taxon>
        <taxon>Cytophagia</taxon>
        <taxon>Cytophagales</taxon>
        <taxon>Hymenobacteraceae</taxon>
        <taxon>Adhaeribacter</taxon>
    </lineage>
</organism>
<dbReference type="PROSITE" id="PS51257">
    <property type="entry name" value="PROKAR_LIPOPROTEIN"/>
    <property type="match status" value="1"/>
</dbReference>
<reference evidence="2 3" key="1">
    <citation type="submission" date="2019-09" db="EMBL/GenBank/DDBJ databases">
        <title>Genome sequence of Adhaeribacter sp. M2.</title>
        <authorList>
            <person name="Srinivasan S."/>
        </authorList>
    </citation>
    <scope>NUCLEOTIDE SEQUENCE [LARGE SCALE GENOMIC DNA]</scope>
    <source>
        <strain evidence="2 3">M2</strain>
    </source>
</reference>
<evidence type="ECO:0000313" key="3">
    <source>
        <dbReference type="Proteomes" id="UP000326570"/>
    </source>
</evidence>
<keyword evidence="1" id="KW-0732">Signal</keyword>
<dbReference type="RefSeq" id="WP_150902485.1">
    <property type="nucleotide sequence ID" value="NZ_VTWT01000002.1"/>
</dbReference>
<evidence type="ECO:0000313" key="2">
    <source>
        <dbReference type="EMBL" id="KAA9340573.1"/>
    </source>
</evidence>
<gene>
    <name evidence="2" type="ORF">F0P94_03860</name>
</gene>
<dbReference type="SUPFAM" id="SSF50956">
    <property type="entry name" value="Thermostable phytase (3-phytase)"/>
    <property type="match status" value="1"/>
</dbReference>
<accession>A0A5N1J1B2</accession>
<feature type="signal peptide" evidence="1">
    <location>
        <begin position="1"/>
        <end position="22"/>
    </location>
</feature>
<comment type="caution">
    <text evidence="2">The sequence shown here is derived from an EMBL/GenBank/DDBJ whole genome shotgun (WGS) entry which is preliminary data.</text>
</comment>
<sequence>MKKHAFAPILFSAFLLLFSACSKEKDALAEGPNGPGSGFAQEPTSTPLSATIKEASGLADSRTAPGNLWVAEDSGNPPQLHLLNYKGQATGKIYLKGATNRDWEDIALAGNTLYVADIGDNNSSKSNYTIYELPEPVLGTDTVREFNRIRFRYPDGPRDAEAVLVDPQTHTIYLLTKRDNPSRIYKLTPPFNYQAIDTATFVQELPFSGVVSAALSPNGSEAILKTYTGLYYYKQQAPTSVDALFRQEPKELAYQIEPQGEAVAFARDNSGFFTLSEKGLSDAVNLYFYKRK</sequence>
<evidence type="ECO:0008006" key="4">
    <source>
        <dbReference type="Google" id="ProtNLM"/>
    </source>
</evidence>
<feature type="chain" id="PRO_5024962718" description="PE-PGRS family protein" evidence="1">
    <location>
        <begin position="23"/>
        <end position="292"/>
    </location>
</feature>
<dbReference type="EMBL" id="VTWT01000002">
    <property type="protein sequence ID" value="KAA9340573.1"/>
    <property type="molecule type" value="Genomic_DNA"/>
</dbReference>
<protein>
    <recommendedName>
        <fullName evidence="4">PE-PGRS family protein</fullName>
    </recommendedName>
</protein>